<keyword evidence="2" id="KW-1185">Reference proteome</keyword>
<dbReference type="SUPFAM" id="SSF49265">
    <property type="entry name" value="Fibronectin type III"/>
    <property type="match status" value="2"/>
</dbReference>
<reference evidence="1 2" key="2">
    <citation type="submission" date="2018-11" db="EMBL/GenBank/DDBJ databases">
        <authorList>
            <consortium name="Pathogen Informatics"/>
        </authorList>
    </citation>
    <scope>NUCLEOTIDE SEQUENCE [LARGE SCALE GENOMIC DNA]</scope>
</reference>
<dbReference type="OrthoDB" id="8923679at2759"/>
<dbReference type="Gene3D" id="2.60.40.10">
    <property type="entry name" value="Immunoglobulins"/>
    <property type="match status" value="2"/>
</dbReference>
<dbReference type="CDD" id="cd00063">
    <property type="entry name" value="FN3"/>
    <property type="match status" value="2"/>
</dbReference>
<organism evidence="3">
    <name type="scientific">Gongylonema pulchrum</name>
    <dbReference type="NCBI Taxonomy" id="637853"/>
    <lineage>
        <taxon>Eukaryota</taxon>
        <taxon>Metazoa</taxon>
        <taxon>Ecdysozoa</taxon>
        <taxon>Nematoda</taxon>
        <taxon>Chromadorea</taxon>
        <taxon>Rhabditida</taxon>
        <taxon>Spirurina</taxon>
        <taxon>Spiruromorpha</taxon>
        <taxon>Spiruroidea</taxon>
        <taxon>Gongylonematidae</taxon>
        <taxon>Gongylonema</taxon>
    </lineage>
</organism>
<name>A0A183CW77_9BILA</name>
<dbReference type="InterPro" id="IPR013783">
    <property type="entry name" value="Ig-like_fold"/>
</dbReference>
<dbReference type="EMBL" id="UYRT01000707">
    <property type="protein sequence ID" value="VDK28595.1"/>
    <property type="molecule type" value="Genomic_DNA"/>
</dbReference>
<sequence length="188" mass="20933">MIAPARLVRSSLGLLSNDVRFGGGVSSKKYYGEITPQGRENPVTVIEFINSEHYVVQGLRSFTLYAFSVATTTRFGSSKPITCQEYTEPCTVPQSLSLVAVSSETATFAWKAPRKNNGPENSATEAVSTNLPDTLMTPLMLQFSTDSSYLILFSQEPAPQFHFWQRYRCGSAKRFTITDLSPNIRYLH</sequence>
<evidence type="ECO:0000313" key="3">
    <source>
        <dbReference type="WBParaSite" id="GPUH_0000071801-mRNA-1"/>
    </source>
</evidence>
<evidence type="ECO:0000313" key="1">
    <source>
        <dbReference type="EMBL" id="VDK28595.1"/>
    </source>
</evidence>
<dbReference type="Proteomes" id="UP000271098">
    <property type="component" value="Unassembled WGS sequence"/>
</dbReference>
<accession>A0A183CW77</accession>
<evidence type="ECO:0000313" key="2">
    <source>
        <dbReference type="Proteomes" id="UP000271098"/>
    </source>
</evidence>
<dbReference type="WBParaSite" id="GPUH_0000071801-mRNA-1">
    <property type="protein sequence ID" value="GPUH_0000071801-mRNA-1"/>
    <property type="gene ID" value="GPUH_0000071801"/>
</dbReference>
<reference evidence="3" key="1">
    <citation type="submission" date="2016-06" db="UniProtKB">
        <authorList>
            <consortium name="WormBaseParasite"/>
        </authorList>
    </citation>
    <scope>IDENTIFICATION</scope>
</reference>
<gene>
    <name evidence="1" type="ORF">GPUH_LOCUS718</name>
</gene>
<dbReference type="AlphaFoldDB" id="A0A183CW77"/>
<dbReference type="InterPro" id="IPR036116">
    <property type="entry name" value="FN3_sf"/>
</dbReference>
<proteinExistence type="predicted"/>
<protein>
    <submittedName>
        <fullName evidence="3">Fibronectin type-III domain-containing protein</fullName>
    </submittedName>
</protein>
<dbReference type="InterPro" id="IPR003961">
    <property type="entry name" value="FN3_dom"/>
</dbReference>